<evidence type="ECO:0000313" key="2">
    <source>
        <dbReference type="Proteomes" id="UP000244855"/>
    </source>
</evidence>
<organism evidence="1 2">
    <name type="scientific">Periconia macrospinosa</name>
    <dbReference type="NCBI Taxonomy" id="97972"/>
    <lineage>
        <taxon>Eukaryota</taxon>
        <taxon>Fungi</taxon>
        <taxon>Dikarya</taxon>
        <taxon>Ascomycota</taxon>
        <taxon>Pezizomycotina</taxon>
        <taxon>Dothideomycetes</taxon>
        <taxon>Pleosporomycetidae</taxon>
        <taxon>Pleosporales</taxon>
        <taxon>Massarineae</taxon>
        <taxon>Periconiaceae</taxon>
        <taxon>Periconia</taxon>
    </lineage>
</organism>
<protein>
    <submittedName>
        <fullName evidence="1">Uncharacterized protein</fullName>
    </submittedName>
</protein>
<sequence length="107" mass="11985">MPRGRLKIYFTTEAKAEAKQRSNHKEYLRRKNRSLQRAARPGFIYYEPAPLNVPTIAQPDLSLRASATVSVLQSPIIQPAQSLESENIHKPRLLANHAEAAAVPSQL</sequence>
<dbReference type="Proteomes" id="UP000244855">
    <property type="component" value="Unassembled WGS sequence"/>
</dbReference>
<proteinExistence type="predicted"/>
<name>A0A2V1D589_9PLEO</name>
<dbReference type="AlphaFoldDB" id="A0A2V1D589"/>
<evidence type="ECO:0000313" key="1">
    <source>
        <dbReference type="EMBL" id="PVH92673.1"/>
    </source>
</evidence>
<keyword evidence="2" id="KW-1185">Reference proteome</keyword>
<dbReference type="EMBL" id="KZ805659">
    <property type="protein sequence ID" value="PVH92673.1"/>
    <property type="molecule type" value="Genomic_DNA"/>
</dbReference>
<reference evidence="1 2" key="1">
    <citation type="journal article" date="2018" name="Sci. Rep.">
        <title>Comparative genomics provides insights into the lifestyle and reveals functional heterogeneity of dark septate endophytic fungi.</title>
        <authorList>
            <person name="Knapp D.G."/>
            <person name="Nemeth J.B."/>
            <person name="Barry K."/>
            <person name="Hainaut M."/>
            <person name="Henrissat B."/>
            <person name="Johnson J."/>
            <person name="Kuo A."/>
            <person name="Lim J.H.P."/>
            <person name="Lipzen A."/>
            <person name="Nolan M."/>
            <person name="Ohm R.A."/>
            <person name="Tamas L."/>
            <person name="Grigoriev I.V."/>
            <person name="Spatafora J.W."/>
            <person name="Nagy L.G."/>
            <person name="Kovacs G.M."/>
        </authorList>
    </citation>
    <scope>NUCLEOTIDE SEQUENCE [LARGE SCALE GENOMIC DNA]</scope>
    <source>
        <strain evidence="1 2">DSE2036</strain>
    </source>
</reference>
<gene>
    <name evidence="1" type="ORF">DM02DRAFT_698965</name>
</gene>
<accession>A0A2V1D589</accession>